<comment type="caution">
    <text evidence="1">The sequence shown here is derived from an EMBL/GenBank/DDBJ whole genome shotgun (WGS) entry which is preliminary data.</text>
</comment>
<dbReference type="EMBL" id="JBHSMF010000006">
    <property type="protein sequence ID" value="MFC5497887.1"/>
    <property type="molecule type" value="Genomic_DNA"/>
</dbReference>
<dbReference type="SUPFAM" id="SSF51182">
    <property type="entry name" value="RmlC-like cupins"/>
    <property type="match status" value="1"/>
</dbReference>
<reference evidence="2" key="1">
    <citation type="journal article" date="2019" name="Int. J. Syst. Evol. Microbiol.">
        <title>The Global Catalogue of Microorganisms (GCM) 10K type strain sequencing project: providing services to taxonomists for standard genome sequencing and annotation.</title>
        <authorList>
            <consortium name="The Broad Institute Genomics Platform"/>
            <consortium name="The Broad Institute Genome Sequencing Center for Infectious Disease"/>
            <person name="Wu L."/>
            <person name="Ma J."/>
        </authorList>
    </citation>
    <scope>NUCLEOTIDE SEQUENCE [LARGE SCALE GENOMIC DNA]</scope>
    <source>
        <strain evidence="2">CCUG 57401</strain>
    </source>
</reference>
<proteinExistence type="predicted"/>
<dbReference type="InterPro" id="IPR011051">
    <property type="entry name" value="RmlC_Cupin_sf"/>
</dbReference>
<dbReference type="PANTHER" id="PTHR37694:SF1">
    <property type="entry name" value="SLR8022 PROTEIN"/>
    <property type="match status" value="1"/>
</dbReference>
<keyword evidence="2" id="KW-1185">Reference proteome</keyword>
<dbReference type="RefSeq" id="WP_376849959.1">
    <property type="nucleotide sequence ID" value="NZ_JBHSMF010000006.1"/>
</dbReference>
<organism evidence="1 2">
    <name type="scientific">Caenimonas terrae</name>
    <dbReference type="NCBI Taxonomy" id="696074"/>
    <lineage>
        <taxon>Bacteria</taxon>
        <taxon>Pseudomonadati</taxon>
        <taxon>Pseudomonadota</taxon>
        <taxon>Betaproteobacteria</taxon>
        <taxon>Burkholderiales</taxon>
        <taxon>Comamonadaceae</taxon>
        <taxon>Caenimonas</taxon>
    </lineage>
</organism>
<dbReference type="Gene3D" id="2.60.120.10">
    <property type="entry name" value="Jelly Rolls"/>
    <property type="match status" value="1"/>
</dbReference>
<name>A0ABW0NF34_9BURK</name>
<dbReference type="InterPro" id="IPR014710">
    <property type="entry name" value="RmlC-like_jellyroll"/>
</dbReference>
<evidence type="ECO:0000313" key="1">
    <source>
        <dbReference type="EMBL" id="MFC5497887.1"/>
    </source>
</evidence>
<protein>
    <submittedName>
        <fullName evidence="1">Cupin</fullName>
    </submittedName>
</protein>
<accession>A0ABW0NF34</accession>
<dbReference type="Proteomes" id="UP001596037">
    <property type="component" value="Unassembled WGS sequence"/>
</dbReference>
<gene>
    <name evidence="1" type="ORF">ACFPOE_10120</name>
</gene>
<sequence length="113" mass="12042">MAIPHAQPGDVIDVRPLGPKLAEARSHALFKSADLEVIRLVLQRDERMPPHAVPGEITLQCIEGRIAFTCEAGERELAAGELVHSAGDEIHGLHALEDSSLLLTIALKAAPAS</sequence>
<evidence type="ECO:0000313" key="2">
    <source>
        <dbReference type="Proteomes" id="UP001596037"/>
    </source>
</evidence>
<dbReference type="PANTHER" id="PTHR37694">
    <property type="entry name" value="SLR8022 PROTEIN"/>
    <property type="match status" value="1"/>
</dbReference>